<evidence type="ECO:0000313" key="1">
    <source>
        <dbReference type="EMBL" id="ATX76396.1"/>
    </source>
</evidence>
<accession>A0A2K8KU26</accession>
<reference evidence="1 2" key="1">
    <citation type="journal article" date="2017" name="Environ. Microbiol.">
        <title>Genomic and physiological analyses of 'Reinekea forsetii' reveal a versatile opportunistic lifestyle during spring algae blooms.</title>
        <authorList>
            <person name="Avci B."/>
            <person name="Hahnke R.L."/>
            <person name="Chafee M."/>
            <person name="Fischer T."/>
            <person name="Gruber-Vodicka H."/>
            <person name="Tegetmeyer H.E."/>
            <person name="Harder J."/>
            <person name="Fuchs B.M."/>
            <person name="Amann R.I."/>
            <person name="Teeling H."/>
        </authorList>
    </citation>
    <scope>NUCLEOTIDE SEQUENCE [LARGE SCALE GENOMIC DNA]</scope>
    <source>
        <strain evidence="1 2">Hel1_31_D35</strain>
    </source>
</reference>
<dbReference type="KEGG" id="rfo:REIFOR_01250"/>
<dbReference type="Proteomes" id="UP000229757">
    <property type="component" value="Chromosome"/>
</dbReference>
<protein>
    <submittedName>
        <fullName evidence="1">Uncharacterized protein</fullName>
    </submittedName>
</protein>
<gene>
    <name evidence="1" type="ORF">REIFOR_01250</name>
</gene>
<proteinExistence type="predicted"/>
<organism evidence="1 2">
    <name type="scientific">Reinekea forsetii</name>
    <dbReference type="NCBI Taxonomy" id="1336806"/>
    <lineage>
        <taxon>Bacteria</taxon>
        <taxon>Pseudomonadati</taxon>
        <taxon>Pseudomonadota</taxon>
        <taxon>Gammaproteobacteria</taxon>
        <taxon>Oceanospirillales</taxon>
        <taxon>Saccharospirillaceae</taxon>
        <taxon>Reinekea</taxon>
    </lineage>
</organism>
<dbReference type="EMBL" id="CP011797">
    <property type="protein sequence ID" value="ATX76396.1"/>
    <property type="molecule type" value="Genomic_DNA"/>
</dbReference>
<sequence length="56" mass="6341">MICLRSFSMPEQATIAPVMLANLWNPVAGQWLDDHDPQGRLYGIARYVLIQQEVAL</sequence>
<name>A0A2K8KU26_9GAMM</name>
<keyword evidence="2" id="KW-1185">Reference proteome</keyword>
<dbReference type="AlphaFoldDB" id="A0A2K8KU26"/>
<evidence type="ECO:0000313" key="2">
    <source>
        <dbReference type="Proteomes" id="UP000229757"/>
    </source>
</evidence>